<evidence type="ECO:0000313" key="9">
    <source>
        <dbReference type="Proteomes" id="UP000321899"/>
    </source>
</evidence>
<keyword evidence="6 7" id="KW-0472">Membrane</keyword>
<feature type="transmembrane region" description="Helical" evidence="7">
    <location>
        <begin position="12"/>
        <end position="40"/>
    </location>
</feature>
<evidence type="ECO:0000256" key="2">
    <source>
        <dbReference type="ARBA" id="ARBA00006386"/>
    </source>
</evidence>
<accession>A0A5S5MF13</accession>
<evidence type="ECO:0000256" key="6">
    <source>
        <dbReference type="ARBA" id="ARBA00023136"/>
    </source>
</evidence>
<feature type="transmembrane region" description="Helical" evidence="7">
    <location>
        <begin position="350"/>
        <end position="367"/>
    </location>
</feature>
<dbReference type="Pfam" id="PF03773">
    <property type="entry name" value="ArsP_1"/>
    <property type="match status" value="1"/>
</dbReference>
<feature type="transmembrane region" description="Helical" evidence="7">
    <location>
        <begin position="215"/>
        <end position="234"/>
    </location>
</feature>
<dbReference type="InterPro" id="IPR005524">
    <property type="entry name" value="DUF318"/>
</dbReference>
<evidence type="ECO:0000256" key="1">
    <source>
        <dbReference type="ARBA" id="ARBA00004651"/>
    </source>
</evidence>
<reference evidence="8 9" key="1">
    <citation type="submission" date="2019-06" db="EMBL/GenBank/DDBJ databases">
        <title>Desulfobotulus mexicanus sp. nov., a novel sulfate-reducing bacterium isolated from the sediment of an alkaline crater lake in Mexico.</title>
        <authorList>
            <person name="Hirschler-Rea A."/>
        </authorList>
    </citation>
    <scope>NUCLEOTIDE SEQUENCE [LARGE SCALE GENOMIC DNA]</scope>
    <source>
        <strain evidence="8 9">PAR22N</strain>
    </source>
</reference>
<evidence type="ECO:0000256" key="7">
    <source>
        <dbReference type="SAM" id="Phobius"/>
    </source>
</evidence>
<dbReference type="PANTHER" id="PTHR34184:SF4">
    <property type="entry name" value="UPF0718 PROTEIN YCGR"/>
    <property type="match status" value="1"/>
</dbReference>
<dbReference type="OrthoDB" id="9770315at2"/>
<dbReference type="EMBL" id="VDMB01000013">
    <property type="protein sequence ID" value="TYT74277.1"/>
    <property type="molecule type" value="Genomic_DNA"/>
</dbReference>
<name>A0A5S5MF13_9BACT</name>
<keyword evidence="3" id="KW-1003">Cell membrane</keyword>
<keyword evidence="4 7" id="KW-0812">Transmembrane</keyword>
<dbReference type="NCBIfam" id="NF033936">
    <property type="entry name" value="CuZnOut_SO0444"/>
    <property type="match status" value="1"/>
</dbReference>
<dbReference type="AlphaFoldDB" id="A0A5S5MF13"/>
<keyword evidence="9" id="KW-1185">Reference proteome</keyword>
<evidence type="ECO:0000256" key="5">
    <source>
        <dbReference type="ARBA" id="ARBA00022989"/>
    </source>
</evidence>
<evidence type="ECO:0000313" key="8">
    <source>
        <dbReference type="EMBL" id="TYT74277.1"/>
    </source>
</evidence>
<dbReference type="PANTHER" id="PTHR34184">
    <property type="entry name" value="UPF0718 PROTEIN YCGR"/>
    <property type="match status" value="1"/>
</dbReference>
<evidence type="ECO:0000256" key="4">
    <source>
        <dbReference type="ARBA" id="ARBA00022692"/>
    </source>
</evidence>
<gene>
    <name evidence="8" type="ORF">FIM25_10935</name>
</gene>
<feature type="transmembrane region" description="Helical" evidence="7">
    <location>
        <begin position="246"/>
        <end position="275"/>
    </location>
</feature>
<dbReference type="Proteomes" id="UP000321899">
    <property type="component" value="Unassembled WGS sequence"/>
</dbReference>
<organism evidence="8 9">
    <name type="scientific">Desulfobotulus mexicanus</name>
    <dbReference type="NCBI Taxonomy" id="2586642"/>
    <lineage>
        <taxon>Bacteria</taxon>
        <taxon>Pseudomonadati</taxon>
        <taxon>Thermodesulfobacteriota</taxon>
        <taxon>Desulfobacteria</taxon>
        <taxon>Desulfobacterales</taxon>
        <taxon>Desulfobacteraceae</taxon>
        <taxon>Desulfobotulus</taxon>
    </lineage>
</organism>
<comment type="caution">
    <text evidence="8">The sequence shown here is derived from an EMBL/GenBank/DDBJ whole genome shotgun (WGS) entry which is preliminary data.</text>
</comment>
<sequence length="389" mass="40907">MEEEMDWMGEVIMASWNVLVASAPYMLLGFFVAGLLKAFLPDSLVSRHLGGHSFGSIFKASALGVPMPLCSCGVLPTAAGLRQQGAGKGPTAAFLISTPETGVDSIAVTWALLDPFMAVIRPISAFFTAMVTGGIVQVLDRKQILSEKNVQVGPVPRDSLPVTSLQLLPMAEQMAGPETSCHGSCCSGSTGSSPSFFQRFQAGMAFAFGDLFKDIALWFMVGVLIAGAIAVFITPEMITFWLGSPLVAMLVMVAIAVPLYVCATASTPIAAALVLKGLNPGAALVFLLAGPAVNAASLTVISRILGKGMTVVYVSGIIVCALAMGFATDWFYGFMGGLERWQTGTAGEEGSLISIVSALILLGLFAWKGTEALWQRWHGNEECVCGHCH</sequence>
<protein>
    <submittedName>
        <fullName evidence="8">Permease</fullName>
    </submittedName>
</protein>
<evidence type="ECO:0000256" key="3">
    <source>
        <dbReference type="ARBA" id="ARBA00022475"/>
    </source>
</evidence>
<feature type="transmembrane region" description="Helical" evidence="7">
    <location>
        <begin position="311"/>
        <end position="338"/>
    </location>
</feature>
<comment type="subcellular location">
    <subcellularLocation>
        <location evidence="1">Cell membrane</location>
        <topology evidence="1">Multi-pass membrane protein</topology>
    </subcellularLocation>
</comment>
<keyword evidence="5 7" id="KW-1133">Transmembrane helix</keyword>
<feature type="transmembrane region" description="Helical" evidence="7">
    <location>
        <begin position="282"/>
        <end position="305"/>
    </location>
</feature>
<proteinExistence type="inferred from homology"/>
<comment type="similarity">
    <text evidence="2">Belongs to the UPF0718 family.</text>
</comment>
<dbReference type="InterPro" id="IPR052923">
    <property type="entry name" value="UPF0718"/>
</dbReference>
<dbReference type="GO" id="GO:0005886">
    <property type="term" value="C:plasma membrane"/>
    <property type="evidence" value="ECO:0007669"/>
    <property type="project" value="UniProtKB-SubCell"/>
</dbReference>